<evidence type="ECO:0000313" key="10">
    <source>
        <dbReference type="Proteomes" id="UP000515145"/>
    </source>
</evidence>
<dbReference type="GeneID" id="114428664"/>
<evidence type="ECO:0000256" key="1">
    <source>
        <dbReference type="ARBA" id="ARBA00004604"/>
    </source>
</evidence>
<sequence length="378" mass="41688">MANFEHAEDDPKHMKMSGKMPAGCAAGEPAEASTVPGGDVGAVPSTIPSFAAASELLSAPYSCLVMNTHRRHVALSPMYLYKKRTGIQEELETELLKFSQSLNGVPLAYDDIRILGHQGDIYNDSGYVHIDIQANFILFQPQKGQKLLGTVNKLGVSHAGCLVHGCFNASIPRPKLVSVETWRDAGPRIGAELEFEVTALDADVAGVLLIRGRLNRTMVQELLAMGESSGSSVPVDQPEPQEPDTNSNLEPTQESPGETPKKKKKKKKDKVKEEETEEMINAPTYQPDSMTEPNNMTELTNGSEDGEKKKKKKKKKDKQVKEEEDEIELSRMEIHGSDSSGYHSDKPSKKRKHETCFNEDSTPTKPKKKKKGDIEQFA</sequence>
<dbReference type="GO" id="GO:0006362">
    <property type="term" value="P:transcription elongation by RNA polymerase I"/>
    <property type="evidence" value="ECO:0007669"/>
    <property type="project" value="TreeGrafter"/>
</dbReference>
<evidence type="ECO:0000256" key="3">
    <source>
        <dbReference type="ARBA" id="ARBA00022478"/>
    </source>
</evidence>
<evidence type="ECO:0000256" key="6">
    <source>
        <dbReference type="ARBA" id="ARBA00023242"/>
    </source>
</evidence>
<dbReference type="FunFam" id="3.30.1490.120:FF:000003">
    <property type="entry name" value="DNA-directed RNA polymerase I subunit RPA43"/>
    <property type="match status" value="1"/>
</dbReference>
<feature type="compositionally biased region" description="Polar residues" evidence="8">
    <location>
        <begin position="283"/>
        <end position="303"/>
    </location>
</feature>
<dbReference type="CTD" id="221830"/>
<feature type="compositionally biased region" description="Basic residues" evidence="8">
    <location>
        <begin position="309"/>
        <end position="318"/>
    </location>
</feature>
<comment type="function">
    <text evidence="7">DNA-dependent RNA polymerase which catalyzes the transcription of DNA into RNA using the four ribonucleoside triphosphates as substrates.</text>
</comment>
<dbReference type="Gene3D" id="3.30.1490.120">
    <property type="entry name" value="RNA polymerase Rpb7-like, N-terminal domain"/>
    <property type="match status" value="1"/>
</dbReference>
<dbReference type="FunCoup" id="A0A6P7HM75">
    <property type="interactions" value="192"/>
</dbReference>
<comment type="subcellular location">
    <subcellularLocation>
        <location evidence="1">Nucleus</location>
        <location evidence="1">Nucleolus</location>
    </subcellularLocation>
</comment>
<reference evidence="11" key="1">
    <citation type="submission" date="2025-08" db="UniProtKB">
        <authorList>
            <consortium name="RefSeq"/>
        </authorList>
    </citation>
    <scope>IDENTIFICATION</scope>
</reference>
<dbReference type="CDD" id="cd04328">
    <property type="entry name" value="RNAP_I_Rpa43_N"/>
    <property type="match status" value="1"/>
</dbReference>
<keyword evidence="5 7" id="KW-0804">Transcription</keyword>
<feature type="domain" description="RPA43 OB" evidence="9">
    <location>
        <begin position="141"/>
        <end position="289"/>
    </location>
</feature>
<evidence type="ECO:0000256" key="4">
    <source>
        <dbReference type="ARBA" id="ARBA00022553"/>
    </source>
</evidence>
<dbReference type="RefSeq" id="XP_028253076.1">
    <property type="nucleotide sequence ID" value="XM_028397275.1"/>
</dbReference>
<dbReference type="Gene3D" id="2.40.50.1060">
    <property type="match status" value="1"/>
</dbReference>
<feature type="region of interest" description="Disordered" evidence="8">
    <location>
        <begin position="226"/>
        <end position="378"/>
    </location>
</feature>
<dbReference type="PANTHER" id="PTHR12709">
    <property type="entry name" value="DNA-DIRECTED RNA POLYMERASE II, III"/>
    <property type="match status" value="1"/>
</dbReference>
<comment type="similarity">
    <text evidence="2">Belongs to the eukaryotic RPA43 RNA polymerase subunit family.</text>
</comment>
<feature type="compositionally biased region" description="Polar residues" evidence="8">
    <location>
        <begin position="243"/>
        <end position="256"/>
    </location>
</feature>
<dbReference type="AlphaFoldDB" id="A0A6P7HM75"/>
<feature type="region of interest" description="Disordered" evidence="8">
    <location>
        <begin position="1"/>
        <end position="35"/>
    </location>
</feature>
<organism evidence="10 11">
    <name type="scientific">Parambassis ranga</name>
    <name type="common">Indian glassy fish</name>
    <dbReference type="NCBI Taxonomy" id="210632"/>
    <lineage>
        <taxon>Eukaryota</taxon>
        <taxon>Metazoa</taxon>
        <taxon>Chordata</taxon>
        <taxon>Craniata</taxon>
        <taxon>Vertebrata</taxon>
        <taxon>Euteleostomi</taxon>
        <taxon>Actinopterygii</taxon>
        <taxon>Neopterygii</taxon>
        <taxon>Teleostei</taxon>
        <taxon>Neoteleostei</taxon>
        <taxon>Acanthomorphata</taxon>
        <taxon>Ovalentaria</taxon>
        <taxon>Ambassidae</taxon>
        <taxon>Parambassis</taxon>
    </lineage>
</organism>
<evidence type="ECO:0000256" key="7">
    <source>
        <dbReference type="RuleBase" id="RU369086"/>
    </source>
</evidence>
<accession>A0A6P7HM75</accession>
<evidence type="ECO:0000256" key="8">
    <source>
        <dbReference type="SAM" id="MobiDB-lite"/>
    </source>
</evidence>
<dbReference type="InterPro" id="IPR041178">
    <property type="entry name" value="RPA43_OB"/>
</dbReference>
<dbReference type="InParanoid" id="A0A6P7HM75"/>
<dbReference type="GO" id="GO:0006352">
    <property type="term" value="P:DNA-templated transcription initiation"/>
    <property type="evidence" value="ECO:0007669"/>
    <property type="project" value="UniProtKB-UniRule"/>
</dbReference>
<keyword evidence="6 7" id="KW-0539">Nucleus</keyword>
<dbReference type="InterPro" id="IPR045113">
    <property type="entry name" value="Rpb7-like"/>
</dbReference>
<dbReference type="InterPro" id="IPR041901">
    <property type="entry name" value="RNAP_I_Rpa43_N"/>
</dbReference>
<proteinExistence type="inferred from homology"/>
<evidence type="ECO:0000259" key="9">
    <source>
        <dbReference type="Pfam" id="PF17875"/>
    </source>
</evidence>
<evidence type="ECO:0000256" key="5">
    <source>
        <dbReference type="ARBA" id="ARBA00023163"/>
    </source>
</evidence>
<dbReference type="PANTHER" id="PTHR12709:SF5">
    <property type="entry name" value="DNA-DIRECTED RNA POLYMERASE I SUBUNIT RPA43"/>
    <property type="match status" value="1"/>
</dbReference>
<evidence type="ECO:0000256" key="2">
    <source>
        <dbReference type="ARBA" id="ARBA00005930"/>
    </source>
</evidence>
<feature type="compositionally biased region" description="Basic and acidic residues" evidence="8">
    <location>
        <begin position="1"/>
        <end position="13"/>
    </location>
</feature>
<dbReference type="OrthoDB" id="10250504at2759"/>
<keyword evidence="10" id="KW-1185">Reference proteome</keyword>
<name>A0A6P7HM75_9TELE</name>
<protein>
    <recommendedName>
        <fullName evidence="7">DNA-directed RNA polymerase subunit</fullName>
    </recommendedName>
</protein>
<dbReference type="InterPro" id="IPR036898">
    <property type="entry name" value="RNA_pol_Rpb7-like_N_sf"/>
</dbReference>
<evidence type="ECO:0000313" key="11">
    <source>
        <dbReference type="RefSeq" id="XP_028253076.1"/>
    </source>
</evidence>
<keyword evidence="4" id="KW-0597">Phosphoprotein</keyword>
<feature type="compositionally biased region" description="Low complexity" evidence="8">
    <location>
        <begin position="21"/>
        <end position="32"/>
    </location>
</feature>
<dbReference type="Pfam" id="PF17875">
    <property type="entry name" value="RPA43_OB"/>
    <property type="match status" value="1"/>
</dbReference>
<dbReference type="Proteomes" id="UP000515145">
    <property type="component" value="Chromosome 2"/>
</dbReference>
<gene>
    <name evidence="11" type="primary">polr1f</name>
</gene>
<keyword evidence="3 7" id="KW-0240">DNA-directed RNA polymerase</keyword>
<dbReference type="GO" id="GO:0005736">
    <property type="term" value="C:RNA polymerase I complex"/>
    <property type="evidence" value="ECO:0007669"/>
    <property type="project" value="TreeGrafter"/>
</dbReference>